<dbReference type="Gene3D" id="3.40.50.300">
    <property type="entry name" value="P-loop containing nucleotide triphosphate hydrolases"/>
    <property type="match status" value="1"/>
</dbReference>
<dbReference type="SMART" id="SM00382">
    <property type="entry name" value="AAA"/>
    <property type="match status" value="1"/>
</dbReference>
<proteinExistence type="predicted"/>
<dbReference type="eggNOG" id="COG3842">
    <property type="taxonomic scope" value="Bacteria"/>
</dbReference>
<dbReference type="EMBL" id="ANFM02000016">
    <property type="protein sequence ID" value="EOD79908.1"/>
    <property type="molecule type" value="Genomic_DNA"/>
</dbReference>
<dbReference type="GO" id="GO:0016887">
    <property type="term" value="F:ATP hydrolysis activity"/>
    <property type="evidence" value="ECO:0007669"/>
    <property type="project" value="InterPro"/>
</dbReference>
<evidence type="ECO:0000313" key="6">
    <source>
        <dbReference type="Proteomes" id="UP000011223"/>
    </source>
</evidence>
<evidence type="ECO:0000256" key="2">
    <source>
        <dbReference type="ARBA" id="ARBA00022741"/>
    </source>
</evidence>
<sequence length="368" mass="40739">MQKAMELKSLMETVSTPTLELRNICKKFGEFTATDKVSFTADIGEFVTLLGPSGCGKTTLLKMIGGFHDIDSGNILLGGTDITAQPPEQRSTAMCFQSYALFPHLSVSHNIVFGLVQKNVSEEEQQQRLKLALEQVGLTEHKDKMPAELSGGQQQRVALARAMVVRPDVILFDEPLSNLDAKLRESVRYEIKELQQKFQLTAIYVTHDQAEALAMSDKIVVLNKGRIEQIGSPEDIYHRPANRFVADFIGAANIHTATVLSTPEPGVYRIQCELGEFTVKSDTAPPAERCYICWRPEEAESVQASGENVISVEVTEKAFLGNMTDLFGSINGETVRIQLHRHSAIQQGEKAHFNVPADCIRFLEEATS</sequence>
<keyword evidence="3 5" id="KW-0067">ATP-binding</keyword>
<gene>
    <name evidence="5" type="ORF">D515_01041</name>
</gene>
<evidence type="ECO:0000313" key="5">
    <source>
        <dbReference type="EMBL" id="EOD79908.1"/>
    </source>
</evidence>
<dbReference type="PROSITE" id="PS00211">
    <property type="entry name" value="ABC_TRANSPORTER_1"/>
    <property type="match status" value="1"/>
</dbReference>
<reference evidence="5 6" key="1">
    <citation type="journal article" date="2014" name="PLoS ONE">
        <title>Grimontia indica AK16(T), sp. nov., Isolated from a Seawater Sample Reports the Presence of Pathogenic Genes Similar to Vibrio Genus.</title>
        <authorList>
            <person name="Singh A."/>
            <person name="Vaidya B."/>
            <person name="Khatri I."/>
            <person name="Srinivas T.N."/>
            <person name="Subramanian S."/>
            <person name="Korpole S."/>
            <person name="Pinnaka A.K."/>
        </authorList>
    </citation>
    <scope>NUCLEOTIDE SEQUENCE [LARGE SCALE GENOMIC DNA]</scope>
    <source>
        <strain evidence="5 6">AK16</strain>
    </source>
</reference>
<keyword evidence="1" id="KW-0813">Transport</keyword>
<dbReference type="FunFam" id="3.40.50.300:FF:000042">
    <property type="entry name" value="Maltose/maltodextrin ABC transporter, ATP-binding protein"/>
    <property type="match status" value="1"/>
</dbReference>
<dbReference type="GO" id="GO:0140359">
    <property type="term" value="F:ABC-type transporter activity"/>
    <property type="evidence" value="ECO:0007669"/>
    <property type="project" value="UniProtKB-ARBA"/>
</dbReference>
<name>R1GUR9_9GAMM</name>
<dbReference type="Gene3D" id="2.40.50.100">
    <property type="match status" value="1"/>
</dbReference>
<dbReference type="SUPFAM" id="SSF50331">
    <property type="entry name" value="MOP-like"/>
    <property type="match status" value="1"/>
</dbReference>
<keyword evidence="6" id="KW-1185">Reference proteome</keyword>
<dbReference type="AlphaFoldDB" id="R1GUR9"/>
<organism evidence="5 6">
    <name type="scientific">Grimontia indica</name>
    <dbReference type="NCBI Taxonomy" id="1056512"/>
    <lineage>
        <taxon>Bacteria</taxon>
        <taxon>Pseudomonadati</taxon>
        <taxon>Pseudomonadota</taxon>
        <taxon>Gammaproteobacteria</taxon>
        <taxon>Vibrionales</taxon>
        <taxon>Vibrionaceae</taxon>
        <taxon>Grimontia</taxon>
    </lineage>
</organism>
<dbReference type="GO" id="GO:0005524">
    <property type="term" value="F:ATP binding"/>
    <property type="evidence" value="ECO:0007669"/>
    <property type="project" value="UniProtKB-KW"/>
</dbReference>
<protein>
    <submittedName>
        <fullName evidence="5">ABC transporter, ATP-binding subunit</fullName>
    </submittedName>
</protein>
<dbReference type="InterPro" id="IPR003439">
    <property type="entry name" value="ABC_transporter-like_ATP-bd"/>
</dbReference>
<dbReference type="PANTHER" id="PTHR42781">
    <property type="entry name" value="SPERMIDINE/PUTRESCINE IMPORT ATP-BINDING PROTEIN POTA"/>
    <property type="match status" value="1"/>
</dbReference>
<comment type="caution">
    <text evidence="5">The sequence shown here is derived from an EMBL/GenBank/DDBJ whole genome shotgun (WGS) entry which is preliminary data.</text>
</comment>
<dbReference type="SUPFAM" id="SSF52540">
    <property type="entry name" value="P-loop containing nucleoside triphosphate hydrolases"/>
    <property type="match status" value="1"/>
</dbReference>
<evidence type="ECO:0000259" key="4">
    <source>
        <dbReference type="PROSITE" id="PS50893"/>
    </source>
</evidence>
<dbReference type="InterPro" id="IPR003593">
    <property type="entry name" value="AAA+_ATPase"/>
</dbReference>
<dbReference type="InterPro" id="IPR027417">
    <property type="entry name" value="P-loop_NTPase"/>
</dbReference>
<dbReference type="GO" id="GO:0043190">
    <property type="term" value="C:ATP-binding cassette (ABC) transporter complex"/>
    <property type="evidence" value="ECO:0007669"/>
    <property type="project" value="UniProtKB-ARBA"/>
</dbReference>
<dbReference type="InterPro" id="IPR008995">
    <property type="entry name" value="Mo/tungstate-bd_C_term_dom"/>
</dbReference>
<feature type="domain" description="ABC transporter" evidence="4">
    <location>
        <begin position="19"/>
        <end position="249"/>
    </location>
</feature>
<dbReference type="InterPro" id="IPR050093">
    <property type="entry name" value="ABC_SmlMolc_Importer"/>
</dbReference>
<dbReference type="Proteomes" id="UP000011223">
    <property type="component" value="Unassembled WGS sequence"/>
</dbReference>
<dbReference type="PROSITE" id="PS50893">
    <property type="entry name" value="ABC_TRANSPORTER_2"/>
    <property type="match status" value="1"/>
</dbReference>
<dbReference type="Pfam" id="PF00005">
    <property type="entry name" value="ABC_tran"/>
    <property type="match status" value="1"/>
</dbReference>
<dbReference type="RefSeq" id="WP_002538242.1">
    <property type="nucleotide sequence ID" value="NZ_ANFM02000016.1"/>
</dbReference>
<dbReference type="InterPro" id="IPR017871">
    <property type="entry name" value="ABC_transporter-like_CS"/>
</dbReference>
<accession>R1GUR9</accession>
<evidence type="ECO:0000256" key="3">
    <source>
        <dbReference type="ARBA" id="ARBA00022840"/>
    </source>
</evidence>
<keyword evidence="2" id="KW-0547">Nucleotide-binding</keyword>
<evidence type="ECO:0000256" key="1">
    <source>
        <dbReference type="ARBA" id="ARBA00022448"/>
    </source>
</evidence>
<dbReference type="PANTHER" id="PTHR42781:SF4">
    <property type="entry name" value="SPERMIDINE_PUTRESCINE IMPORT ATP-BINDING PROTEIN POTA"/>
    <property type="match status" value="1"/>
</dbReference>